<evidence type="ECO:0000256" key="13">
    <source>
        <dbReference type="ARBA" id="ARBA00023136"/>
    </source>
</evidence>
<organism evidence="17">
    <name type="scientific">Endomychus coccineus</name>
    <dbReference type="NCBI Taxonomy" id="295833"/>
    <lineage>
        <taxon>Eukaryota</taxon>
        <taxon>Metazoa</taxon>
        <taxon>Ecdysozoa</taxon>
        <taxon>Arthropoda</taxon>
        <taxon>Hexapoda</taxon>
        <taxon>Insecta</taxon>
        <taxon>Pterygota</taxon>
        <taxon>Neoptera</taxon>
        <taxon>Endopterygota</taxon>
        <taxon>Coleoptera</taxon>
        <taxon>Polyphaga</taxon>
        <taxon>Cucujiformia</taxon>
        <taxon>Coccinelloidea</taxon>
        <taxon>Endomychidae</taxon>
        <taxon>Endomychus</taxon>
    </lineage>
</organism>
<evidence type="ECO:0000256" key="5">
    <source>
        <dbReference type="ARBA" id="ARBA00022448"/>
    </source>
</evidence>
<evidence type="ECO:0000256" key="1">
    <source>
        <dbReference type="ARBA" id="ARBA00004225"/>
    </source>
</evidence>
<evidence type="ECO:0000313" key="17">
    <source>
        <dbReference type="EMBL" id="AFQ62164.1"/>
    </source>
</evidence>
<evidence type="ECO:0000256" key="2">
    <source>
        <dbReference type="ARBA" id="ARBA00005698"/>
    </source>
</evidence>
<evidence type="ECO:0000256" key="10">
    <source>
        <dbReference type="ARBA" id="ARBA00022989"/>
    </source>
</evidence>
<comment type="similarity">
    <text evidence="2">Belongs to the complex I subunit 6 family.</text>
</comment>
<evidence type="ECO:0000256" key="3">
    <source>
        <dbReference type="ARBA" id="ARBA00012944"/>
    </source>
</evidence>
<dbReference type="AlphaFoldDB" id="S4SUL4"/>
<evidence type="ECO:0000256" key="4">
    <source>
        <dbReference type="ARBA" id="ARBA00021095"/>
    </source>
</evidence>
<reference evidence="17" key="1">
    <citation type="submission" date="2012-07" db="EMBL/GenBank/DDBJ databases">
        <title>Mitogenomics of the Coleoptera under dense taxon sampling.</title>
        <authorList>
            <person name="Timmermans M.J.T.N."/>
            <person name="Lim J."/>
            <person name="Dodsworth S."/>
            <person name="Haran J."/>
            <person name="Ahrens D."/>
            <person name="Bocak L."/>
            <person name="London A."/>
            <person name="Culverwell L."/>
            <person name="Vogler A.P."/>
        </authorList>
    </citation>
    <scope>NUCLEOTIDE SEQUENCE</scope>
</reference>
<proteinExistence type="inferred from homology"/>
<comment type="catalytic activity">
    <reaction evidence="15">
        <text>a ubiquinone + NADH + 5 H(+)(in) = a ubiquinol + NAD(+) + 4 H(+)(out)</text>
        <dbReference type="Rhea" id="RHEA:29091"/>
        <dbReference type="Rhea" id="RHEA-COMP:9565"/>
        <dbReference type="Rhea" id="RHEA-COMP:9566"/>
        <dbReference type="ChEBI" id="CHEBI:15378"/>
        <dbReference type="ChEBI" id="CHEBI:16389"/>
        <dbReference type="ChEBI" id="CHEBI:17976"/>
        <dbReference type="ChEBI" id="CHEBI:57540"/>
        <dbReference type="ChEBI" id="CHEBI:57945"/>
        <dbReference type="EC" id="7.1.1.2"/>
    </reaction>
</comment>
<accession>S4SUL4</accession>
<feature type="transmembrane region" description="Helical" evidence="16">
    <location>
        <begin position="43"/>
        <end position="62"/>
    </location>
</feature>
<dbReference type="InterPro" id="IPR050269">
    <property type="entry name" value="ComplexI_Subunit6"/>
</dbReference>
<keyword evidence="13 16" id="KW-0472">Membrane</keyword>
<keyword evidence="9" id="KW-0249">Electron transport</keyword>
<sequence>MSLILMISILFIIFSHPITMGMMLLIQTILISLNISMLNFNSWYSYILILIMIGGMLILFIYMTSIASNEKFNFSYLNLFTIFIIFIPINFMNKSIFNFNSNYNFNLSMSKFYNMPSSLIMLMIIFYLLLTMIAIVKICKLNKGTLQQKF</sequence>
<dbReference type="PANTHER" id="PTHR11435:SF1">
    <property type="entry name" value="NADH-UBIQUINONE OXIDOREDUCTASE CHAIN 6"/>
    <property type="match status" value="1"/>
</dbReference>
<gene>
    <name evidence="17" type="primary">ND6</name>
</gene>
<evidence type="ECO:0000256" key="8">
    <source>
        <dbReference type="ARBA" id="ARBA00022967"/>
    </source>
</evidence>
<dbReference type="PANTHER" id="PTHR11435">
    <property type="entry name" value="NADH UBIQUINONE OXIDOREDUCTASE SUBUNIT ND6"/>
    <property type="match status" value="1"/>
</dbReference>
<keyword evidence="12 17" id="KW-0496">Mitochondrion</keyword>
<feature type="transmembrane region" description="Helical" evidence="16">
    <location>
        <begin position="7"/>
        <end position="31"/>
    </location>
</feature>
<keyword evidence="11" id="KW-0520">NAD</keyword>
<keyword evidence="10 16" id="KW-1133">Transmembrane helix</keyword>
<protein>
    <recommendedName>
        <fullName evidence="4">NADH-ubiquinone oxidoreductase chain 6</fullName>
        <ecNumber evidence="3">7.1.1.2</ecNumber>
    </recommendedName>
    <alternativeName>
        <fullName evidence="14">NADH dehydrogenase subunit 6</fullName>
    </alternativeName>
</protein>
<evidence type="ECO:0000256" key="14">
    <source>
        <dbReference type="ARBA" id="ARBA00031019"/>
    </source>
</evidence>
<evidence type="ECO:0000256" key="11">
    <source>
        <dbReference type="ARBA" id="ARBA00023027"/>
    </source>
</evidence>
<dbReference type="EC" id="7.1.1.2" evidence="3"/>
<name>S4SUL4_9CUCU</name>
<dbReference type="GO" id="GO:0031966">
    <property type="term" value="C:mitochondrial membrane"/>
    <property type="evidence" value="ECO:0007669"/>
    <property type="project" value="UniProtKB-SubCell"/>
</dbReference>
<evidence type="ECO:0000256" key="6">
    <source>
        <dbReference type="ARBA" id="ARBA00022660"/>
    </source>
</evidence>
<keyword evidence="6" id="KW-0679">Respiratory chain</keyword>
<comment type="subcellular location">
    <subcellularLocation>
        <location evidence="1">Mitochondrion membrane</location>
        <topology evidence="1">Multi-pass membrane protein</topology>
    </subcellularLocation>
</comment>
<keyword evidence="5" id="KW-0813">Transport</keyword>
<dbReference type="GO" id="GO:0008137">
    <property type="term" value="F:NADH dehydrogenase (ubiquinone) activity"/>
    <property type="evidence" value="ECO:0007669"/>
    <property type="project" value="UniProtKB-EC"/>
</dbReference>
<evidence type="ECO:0000256" key="12">
    <source>
        <dbReference type="ARBA" id="ARBA00023128"/>
    </source>
</evidence>
<feature type="transmembrane region" description="Helical" evidence="16">
    <location>
        <begin position="112"/>
        <end position="136"/>
    </location>
</feature>
<evidence type="ECO:0000256" key="9">
    <source>
        <dbReference type="ARBA" id="ARBA00022982"/>
    </source>
</evidence>
<dbReference type="EMBL" id="JX313667">
    <property type="protein sequence ID" value="AFQ62164.1"/>
    <property type="molecule type" value="Genomic_DNA"/>
</dbReference>
<feature type="transmembrane region" description="Helical" evidence="16">
    <location>
        <begin position="74"/>
        <end position="92"/>
    </location>
</feature>
<geneLocation type="mitochondrion" evidence="17"/>
<evidence type="ECO:0000256" key="15">
    <source>
        <dbReference type="ARBA" id="ARBA00049551"/>
    </source>
</evidence>
<keyword evidence="8" id="KW-1278">Translocase</keyword>
<evidence type="ECO:0000256" key="7">
    <source>
        <dbReference type="ARBA" id="ARBA00022692"/>
    </source>
</evidence>
<keyword evidence="7 16" id="KW-0812">Transmembrane</keyword>
<evidence type="ECO:0000256" key="16">
    <source>
        <dbReference type="SAM" id="Phobius"/>
    </source>
</evidence>